<feature type="signal peptide" evidence="2">
    <location>
        <begin position="1"/>
        <end position="24"/>
    </location>
</feature>
<evidence type="ECO:0000256" key="2">
    <source>
        <dbReference type="SAM" id="SignalP"/>
    </source>
</evidence>
<dbReference type="InterPro" id="IPR042100">
    <property type="entry name" value="Bug_dom1"/>
</dbReference>
<dbReference type="InterPro" id="IPR005064">
    <property type="entry name" value="BUG"/>
</dbReference>
<reference evidence="3 4" key="1">
    <citation type="submission" date="2023-03" db="EMBL/GenBank/DDBJ databases">
        <title>Draft assemblies of triclosan tolerant bacteria isolated from returned activated sludge.</title>
        <authorList>
            <person name="Van Hamelsveld S."/>
        </authorList>
    </citation>
    <scope>NUCLEOTIDE SEQUENCE [LARGE SCALE GENOMIC DNA]</scope>
    <source>
        <strain evidence="3 4">GW210010_S58</strain>
    </source>
</reference>
<evidence type="ECO:0000313" key="3">
    <source>
        <dbReference type="EMBL" id="MDF3834451.1"/>
    </source>
</evidence>
<dbReference type="Proteomes" id="UP001216674">
    <property type="component" value="Unassembled WGS sequence"/>
</dbReference>
<dbReference type="CDD" id="cd13577">
    <property type="entry name" value="PBP2_BugE_Glu"/>
    <property type="match status" value="1"/>
</dbReference>
<comment type="caution">
    <text evidence="3">The sequence shown here is derived from an EMBL/GenBank/DDBJ whole genome shotgun (WGS) entry which is preliminary data.</text>
</comment>
<accession>A0ABT6APC3</accession>
<keyword evidence="4" id="KW-1185">Reference proteome</keyword>
<dbReference type="PIRSF" id="PIRSF017082">
    <property type="entry name" value="YflP"/>
    <property type="match status" value="1"/>
</dbReference>
<comment type="similarity">
    <text evidence="1">Belongs to the UPF0065 (bug) family.</text>
</comment>
<dbReference type="SUPFAM" id="SSF53850">
    <property type="entry name" value="Periplasmic binding protein-like II"/>
    <property type="match status" value="1"/>
</dbReference>
<dbReference type="EMBL" id="JARJLM010000272">
    <property type="protein sequence ID" value="MDF3834451.1"/>
    <property type="molecule type" value="Genomic_DNA"/>
</dbReference>
<feature type="chain" id="PRO_5047373402" evidence="2">
    <location>
        <begin position="25"/>
        <end position="324"/>
    </location>
</feature>
<organism evidence="3 4">
    <name type="scientific">Cupriavidus basilensis</name>
    <dbReference type="NCBI Taxonomy" id="68895"/>
    <lineage>
        <taxon>Bacteria</taxon>
        <taxon>Pseudomonadati</taxon>
        <taxon>Pseudomonadota</taxon>
        <taxon>Betaproteobacteria</taxon>
        <taxon>Burkholderiales</taxon>
        <taxon>Burkholderiaceae</taxon>
        <taxon>Cupriavidus</taxon>
    </lineage>
</organism>
<dbReference type="Gene3D" id="3.40.190.10">
    <property type="entry name" value="Periplasmic binding protein-like II"/>
    <property type="match status" value="1"/>
</dbReference>
<gene>
    <name evidence="3" type="ORF">P3W85_16035</name>
</gene>
<proteinExistence type="inferred from homology"/>
<dbReference type="RefSeq" id="WP_276265516.1">
    <property type="nucleotide sequence ID" value="NZ_JARJLM010000272.1"/>
</dbReference>
<protein>
    <submittedName>
        <fullName evidence="3">Tripartite tricarboxylate transporter substrate binding protein BugE</fullName>
    </submittedName>
</protein>
<dbReference type="PANTHER" id="PTHR42928:SF5">
    <property type="entry name" value="BLR1237 PROTEIN"/>
    <property type="match status" value="1"/>
</dbReference>
<keyword evidence="2" id="KW-0732">Signal</keyword>
<evidence type="ECO:0000313" key="4">
    <source>
        <dbReference type="Proteomes" id="UP001216674"/>
    </source>
</evidence>
<evidence type="ECO:0000256" key="1">
    <source>
        <dbReference type="ARBA" id="ARBA00006987"/>
    </source>
</evidence>
<dbReference type="Pfam" id="PF03401">
    <property type="entry name" value="TctC"/>
    <property type="match status" value="1"/>
</dbReference>
<dbReference type="PANTHER" id="PTHR42928">
    <property type="entry name" value="TRICARBOXYLATE-BINDING PROTEIN"/>
    <property type="match status" value="1"/>
</dbReference>
<sequence length="324" mass="34443">MNRLSFLKLCTLSLCAAGASALYAQPYPTKPVRLVVPFSPGGTTDIVARVISAPLSKELGQSVVVENKAGAGGVLGAAEIARANPDGYALGVATVSTTATNPAINPKIPYDPLKDFTPIVNIAATPNVLAVHPSFPAKNYQAFIAELKKNPTRYSYGTAGTGSIGHLQMELFKSLAHLSIMHVPYKGSGPALNDAVAGQVGVVFDNLPSALPFIKDGRLIPIVVSAPERVAQLPNVPTFKEVGLEPANRMAFYGVYGPKGLPQAVVERINLAVRKSLQDPGVRSRIEATGSMVVANTPEQFRQQIVQEYDIYKRTVAVQKLTLD</sequence>
<dbReference type="Gene3D" id="3.40.190.150">
    <property type="entry name" value="Bordetella uptake gene, domain 1"/>
    <property type="match status" value="1"/>
</dbReference>
<name>A0ABT6APC3_9BURK</name>